<evidence type="ECO:0000313" key="5">
    <source>
        <dbReference type="Proteomes" id="UP001175271"/>
    </source>
</evidence>
<evidence type="ECO:0000256" key="1">
    <source>
        <dbReference type="SAM" id="Coils"/>
    </source>
</evidence>
<dbReference type="InterPro" id="IPR036383">
    <property type="entry name" value="TSP1_rpt_sf"/>
</dbReference>
<feature type="region of interest" description="Disordered" evidence="2">
    <location>
        <begin position="174"/>
        <end position="412"/>
    </location>
</feature>
<proteinExistence type="predicted"/>
<sequence>MTQFSHSISTLSRRAAAHRRSSGDMQLLRLIILLFCLSPLVVVRGDEGVTEAPISYRTGKLNQFKGFATPRPIPANAQFMYASVWASWSAWSFCVNNMQVRVRACNTVRGFSCLGNNQEHKACDHPQNSITNRFEGPVSEHDYDAVDPYEDDRKEAMRQLYSDYVPEVPQKPLPLKKARTRPPMNFAAARGPGRTVTGPLSPPQIHYGGPGPQGPPKQFVPPPQHRGPARAPSMTPELLFGSKLEPSSNPSNPPPPAPEGLTDFSGNKTQTTLTHQEEVAASKPASEEESHPTHAVKEESAATSLTPPTVPESTSEVKTSSTTTSSSSPPQTQESSTKTEVVKHRHSSTTSSKTSPSSSAATKTPKPEKSEGHPVMSKILEEPKATAPTITTTTTTTTPTSTTTTKAPETTTVFVRVVKPHKAVPEARARSDEEPVESTATVVKHLHSGEVALEDKRLLTTDTERALSWMLANMTKTAEDYEYDDEELVKKQKNLAELEEKLHSGEVVFPVLKPNRNDKYKIKTDTDFKRRVFAQKIHQTFEDAFTRTTESPPAWDAPHDHHAALVQPLKNLPPSFPIGSESNVRRAPEVPPSTPIKSHVSLTPSNQVRQLLRDRSPLRRVENPTKVELVQAIEGFKQDESEEQDALKQEIDKLRAMMHDMESQIERIKKDESSEKVKPEKSIESRVSVVEVDQNSHMAEDAREKAINLNLVPSGPRTKSEPLPPIISKSEANAFFVRASEQSNGEAHWSEWNPWNECFCNKQVRTRVCRYDDAFHSKGCEGKSYESRACVGTRPCPALQVKKITTPSQEEASTPEFYTLAPPARRRNGYAFKPNPLSVAVNRIGERFSRPLNQRVAFRQLIIRSLRSSNVNFSHIESIFEPP</sequence>
<feature type="compositionally biased region" description="Low complexity" evidence="2">
    <location>
        <begin position="311"/>
        <end position="339"/>
    </location>
</feature>
<accession>A0AA39HRJ8</accession>
<dbReference type="AlphaFoldDB" id="A0AA39HRJ8"/>
<evidence type="ECO:0000313" key="4">
    <source>
        <dbReference type="EMBL" id="KAK0410099.1"/>
    </source>
</evidence>
<dbReference type="Pfam" id="PF00090">
    <property type="entry name" value="TSP_1"/>
    <property type="match status" value="2"/>
</dbReference>
<evidence type="ECO:0000256" key="3">
    <source>
        <dbReference type="SAM" id="SignalP"/>
    </source>
</evidence>
<reference evidence="4" key="1">
    <citation type="submission" date="2023-06" db="EMBL/GenBank/DDBJ databases">
        <title>Genomic analysis of the entomopathogenic nematode Steinernema hermaphroditum.</title>
        <authorList>
            <person name="Schwarz E.M."/>
            <person name="Heppert J.K."/>
            <person name="Baniya A."/>
            <person name="Schwartz H.T."/>
            <person name="Tan C.-H."/>
            <person name="Antoshechkin I."/>
            <person name="Sternberg P.W."/>
            <person name="Goodrich-Blair H."/>
            <person name="Dillman A.R."/>
        </authorList>
    </citation>
    <scope>NUCLEOTIDE SEQUENCE</scope>
    <source>
        <strain evidence="4">PS9179</strain>
        <tissue evidence="4">Whole animal</tissue>
    </source>
</reference>
<organism evidence="4 5">
    <name type="scientific">Steinernema hermaphroditum</name>
    <dbReference type="NCBI Taxonomy" id="289476"/>
    <lineage>
        <taxon>Eukaryota</taxon>
        <taxon>Metazoa</taxon>
        <taxon>Ecdysozoa</taxon>
        <taxon>Nematoda</taxon>
        <taxon>Chromadorea</taxon>
        <taxon>Rhabditida</taxon>
        <taxon>Tylenchina</taxon>
        <taxon>Panagrolaimomorpha</taxon>
        <taxon>Strongyloidoidea</taxon>
        <taxon>Steinernematidae</taxon>
        <taxon>Steinernema</taxon>
    </lineage>
</organism>
<dbReference type="EMBL" id="JAUCMV010000003">
    <property type="protein sequence ID" value="KAK0410099.1"/>
    <property type="molecule type" value="Genomic_DNA"/>
</dbReference>
<dbReference type="SUPFAM" id="SSF82895">
    <property type="entry name" value="TSP-1 type 1 repeat"/>
    <property type="match status" value="2"/>
</dbReference>
<feature type="compositionally biased region" description="Polar residues" evidence="2">
    <location>
        <begin position="264"/>
        <end position="274"/>
    </location>
</feature>
<dbReference type="SMART" id="SM00209">
    <property type="entry name" value="TSP1"/>
    <property type="match status" value="2"/>
</dbReference>
<feature type="compositionally biased region" description="Low complexity" evidence="2">
    <location>
        <begin position="348"/>
        <end position="364"/>
    </location>
</feature>
<feature type="region of interest" description="Disordered" evidence="2">
    <location>
        <begin position="579"/>
        <end position="600"/>
    </location>
</feature>
<feature type="signal peptide" evidence="3">
    <location>
        <begin position="1"/>
        <end position="45"/>
    </location>
</feature>
<feature type="compositionally biased region" description="Low complexity" evidence="2">
    <location>
        <begin position="385"/>
        <end position="412"/>
    </location>
</feature>
<keyword evidence="3" id="KW-0732">Signal</keyword>
<feature type="compositionally biased region" description="Pro residues" evidence="2">
    <location>
        <begin position="212"/>
        <end position="225"/>
    </location>
</feature>
<dbReference type="InterPro" id="IPR000884">
    <property type="entry name" value="TSP1_rpt"/>
</dbReference>
<keyword evidence="1" id="KW-0175">Coiled coil</keyword>
<feature type="chain" id="PRO_5041437270" evidence="3">
    <location>
        <begin position="46"/>
        <end position="883"/>
    </location>
</feature>
<dbReference type="Proteomes" id="UP001175271">
    <property type="component" value="Unassembled WGS sequence"/>
</dbReference>
<name>A0AA39HRJ8_9BILA</name>
<keyword evidence="5" id="KW-1185">Reference proteome</keyword>
<feature type="coiled-coil region" evidence="1">
    <location>
        <begin position="637"/>
        <end position="671"/>
    </location>
</feature>
<feature type="compositionally biased region" description="Basic and acidic residues" evidence="2">
    <location>
        <begin position="275"/>
        <end position="300"/>
    </location>
</feature>
<evidence type="ECO:0000256" key="2">
    <source>
        <dbReference type="SAM" id="MobiDB-lite"/>
    </source>
</evidence>
<dbReference type="PROSITE" id="PS50092">
    <property type="entry name" value="TSP1"/>
    <property type="match status" value="2"/>
</dbReference>
<comment type="caution">
    <text evidence="4">The sequence shown here is derived from an EMBL/GenBank/DDBJ whole genome shotgun (WGS) entry which is preliminary data.</text>
</comment>
<protein>
    <submittedName>
        <fullName evidence="4">Uncharacterized protein</fullName>
    </submittedName>
</protein>
<gene>
    <name evidence="4" type="ORF">QR680_004942</name>
</gene>